<dbReference type="GO" id="GO:0005634">
    <property type="term" value="C:nucleus"/>
    <property type="evidence" value="ECO:0007669"/>
    <property type="project" value="TreeGrafter"/>
</dbReference>
<evidence type="ECO:0000313" key="3">
    <source>
        <dbReference type="EMBL" id="KAF2738221.1"/>
    </source>
</evidence>
<dbReference type="EMBL" id="ML996110">
    <property type="protein sequence ID" value="KAF2738221.1"/>
    <property type="molecule type" value="Genomic_DNA"/>
</dbReference>
<evidence type="ECO:0000256" key="1">
    <source>
        <dbReference type="ARBA" id="ARBA00034127"/>
    </source>
</evidence>
<dbReference type="InterPro" id="IPR038356">
    <property type="entry name" value="Tma16_sf"/>
</dbReference>
<dbReference type="Proteomes" id="UP000799444">
    <property type="component" value="Unassembled WGS sequence"/>
</dbReference>
<feature type="compositionally biased region" description="Basic residues" evidence="2">
    <location>
        <begin position="8"/>
        <end position="19"/>
    </location>
</feature>
<dbReference type="PANTHER" id="PTHR13349:SF2">
    <property type="entry name" value="TRANSLATION MACHINERY-ASSOCIATED PROTEIN 16"/>
    <property type="match status" value="1"/>
</dbReference>
<proteinExistence type="inferred from homology"/>
<comment type="similarity">
    <text evidence="1">Belongs to the TMA16 family.</text>
</comment>
<reference evidence="3" key="1">
    <citation type="journal article" date="2020" name="Stud. Mycol.">
        <title>101 Dothideomycetes genomes: a test case for predicting lifestyles and emergence of pathogens.</title>
        <authorList>
            <person name="Haridas S."/>
            <person name="Albert R."/>
            <person name="Binder M."/>
            <person name="Bloem J."/>
            <person name="Labutti K."/>
            <person name="Salamov A."/>
            <person name="Andreopoulos B."/>
            <person name="Baker S."/>
            <person name="Barry K."/>
            <person name="Bills G."/>
            <person name="Bluhm B."/>
            <person name="Cannon C."/>
            <person name="Castanera R."/>
            <person name="Culley D."/>
            <person name="Daum C."/>
            <person name="Ezra D."/>
            <person name="Gonzalez J."/>
            <person name="Henrissat B."/>
            <person name="Kuo A."/>
            <person name="Liang C."/>
            <person name="Lipzen A."/>
            <person name="Lutzoni F."/>
            <person name="Magnuson J."/>
            <person name="Mondo S."/>
            <person name="Nolan M."/>
            <person name="Ohm R."/>
            <person name="Pangilinan J."/>
            <person name="Park H.-J."/>
            <person name="Ramirez L."/>
            <person name="Alfaro M."/>
            <person name="Sun H."/>
            <person name="Tritt A."/>
            <person name="Yoshinaga Y."/>
            <person name="Zwiers L.-H."/>
            <person name="Turgeon B."/>
            <person name="Goodwin S."/>
            <person name="Spatafora J."/>
            <person name="Crous P."/>
            <person name="Grigoriev I."/>
        </authorList>
    </citation>
    <scope>NUCLEOTIDE SEQUENCE</scope>
    <source>
        <strain evidence="3">CBS 125425</strain>
    </source>
</reference>
<evidence type="ECO:0000313" key="4">
    <source>
        <dbReference type="Proteomes" id="UP000799444"/>
    </source>
</evidence>
<name>A0A9P4R774_9PLEO</name>
<accession>A0A9P4R774</accession>
<protein>
    <recommendedName>
        <fullName evidence="5">Translation machinery-associated protein 16</fullName>
    </recommendedName>
</protein>
<evidence type="ECO:0000256" key="2">
    <source>
        <dbReference type="SAM" id="MobiDB-lite"/>
    </source>
</evidence>
<gene>
    <name evidence="3" type="ORF">EJ04DRAFT_541422</name>
</gene>
<feature type="compositionally biased region" description="Basic and acidic residues" evidence="2">
    <location>
        <begin position="25"/>
        <end position="38"/>
    </location>
</feature>
<evidence type="ECO:0008006" key="5">
    <source>
        <dbReference type="Google" id="ProtNLM"/>
    </source>
</evidence>
<sequence length="179" mass="20516">MPSNRLGKVQKHITKKKGKNVVLHENSRDTRRLQSASARDDKLNRLAALREKQNKPYLLRIKYFQTCAQEHESTFSTEESHAMIEGYLQRENEELAALKADRRAGRPPSTRETLLKQNQESEKGEFASGFWIPDLEDEHNVGKLKDWSGQWSNLSTMNFVRITKDGAKHPSAFPPKGLS</sequence>
<comment type="caution">
    <text evidence="3">The sequence shown here is derived from an EMBL/GenBank/DDBJ whole genome shotgun (WGS) entry which is preliminary data.</text>
</comment>
<dbReference type="AlphaFoldDB" id="A0A9P4R774"/>
<dbReference type="Pfam" id="PF11176">
    <property type="entry name" value="Tma16"/>
    <property type="match status" value="1"/>
</dbReference>
<organism evidence="3 4">
    <name type="scientific">Polyplosphaeria fusca</name>
    <dbReference type="NCBI Taxonomy" id="682080"/>
    <lineage>
        <taxon>Eukaryota</taxon>
        <taxon>Fungi</taxon>
        <taxon>Dikarya</taxon>
        <taxon>Ascomycota</taxon>
        <taxon>Pezizomycotina</taxon>
        <taxon>Dothideomycetes</taxon>
        <taxon>Pleosporomycetidae</taxon>
        <taxon>Pleosporales</taxon>
        <taxon>Tetraplosphaeriaceae</taxon>
        <taxon>Polyplosphaeria</taxon>
    </lineage>
</organism>
<dbReference type="Gene3D" id="1.20.1440.170">
    <property type="entry name" value="Translation machinery-associated protein 16-like"/>
    <property type="match status" value="1"/>
</dbReference>
<keyword evidence="4" id="KW-1185">Reference proteome</keyword>
<feature type="region of interest" description="Disordered" evidence="2">
    <location>
        <begin position="1"/>
        <end position="38"/>
    </location>
</feature>
<dbReference type="OrthoDB" id="270284at2759"/>
<dbReference type="PANTHER" id="PTHR13349">
    <property type="entry name" value="TRANSLATION MACHINERY-ASSOCIATED PROTEIN 16"/>
    <property type="match status" value="1"/>
</dbReference>
<dbReference type="InterPro" id="IPR021346">
    <property type="entry name" value="Tma16"/>
</dbReference>